<dbReference type="RefSeq" id="WP_287755644.1">
    <property type="nucleotide sequence ID" value="NZ_CP148753.1"/>
</dbReference>
<name>A0ABZ2RWU3_9BURK</name>
<dbReference type="InterPro" id="IPR003779">
    <property type="entry name" value="CMD-like"/>
</dbReference>
<accession>A0ABZ2RWU3</accession>
<dbReference type="EMBL" id="CP148753">
    <property type="protein sequence ID" value="WXR73109.1"/>
    <property type="molecule type" value="Genomic_DNA"/>
</dbReference>
<evidence type="ECO:0000313" key="4">
    <source>
        <dbReference type="Proteomes" id="UP001456224"/>
    </source>
</evidence>
<dbReference type="Proteomes" id="UP001456224">
    <property type="component" value="Chromosome"/>
</dbReference>
<feature type="domain" description="Carboxymuconolactone decarboxylase-like" evidence="2">
    <location>
        <begin position="152"/>
        <end position="233"/>
    </location>
</feature>
<keyword evidence="1" id="KW-1133">Transmembrane helix</keyword>
<reference evidence="3 4" key="1">
    <citation type="submission" date="2024-03" db="EMBL/GenBank/DDBJ databases">
        <title>Reference genomes for the five species model microbial community.</title>
        <authorList>
            <person name="Padfield D."/>
        </authorList>
    </citation>
    <scope>NUCLEOTIDE SEQUENCE [LARGE SCALE GENOMIC DNA]</scope>
    <source>
        <strain evidence="3 4">AB1</strain>
    </source>
</reference>
<proteinExistence type="predicted"/>
<dbReference type="InterPro" id="IPR029032">
    <property type="entry name" value="AhpD-like"/>
</dbReference>
<keyword evidence="4" id="KW-1185">Reference proteome</keyword>
<dbReference type="SUPFAM" id="SSF69118">
    <property type="entry name" value="AhpD-like"/>
    <property type="match status" value="1"/>
</dbReference>
<dbReference type="PANTHER" id="PTHR33930:SF2">
    <property type="entry name" value="BLR3452 PROTEIN"/>
    <property type="match status" value="1"/>
</dbReference>
<keyword evidence="1" id="KW-0812">Transmembrane</keyword>
<organism evidence="3 4">
    <name type="scientific">Achromobacter veterisilvae</name>
    <dbReference type="NCBI Taxonomy" id="2069367"/>
    <lineage>
        <taxon>Bacteria</taxon>
        <taxon>Pseudomonadati</taxon>
        <taxon>Pseudomonadota</taxon>
        <taxon>Betaproteobacteria</taxon>
        <taxon>Burkholderiales</taxon>
        <taxon>Alcaligenaceae</taxon>
        <taxon>Achromobacter</taxon>
    </lineage>
</organism>
<protein>
    <submittedName>
        <fullName evidence="3">Carboxymuconolactone decarboxylase family protein</fullName>
    </submittedName>
</protein>
<evidence type="ECO:0000256" key="1">
    <source>
        <dbReference type="SAM" id="Phobius"/>
    </source>
</evidence>
<evidence type="ECO:0000259" key="2">
    <source>
        <dbReference type="Pfam" id="PF02627"/>
    </source>
</evidence>
<feature type="transmembrane region" description="Helical" evidence="1">
    <location>
        <begin position="208"/>
        <end position="228"/>
    </location>
</feature>
<dbReference type="PANTHER" id="PTHR33930">
    <property type="entry name" value="ALKYL HYDROPEROXIDE REDUCTASE AHPD"/>
    <property type="match status" value="1"/>
</dbReference>
<dbReference type="Pfam" id="PF02627">
    <property type="entry name" value="CMD"/>
    <property type="match status" value="1"/>
</dbReference>
<sequence>MSNDFDTRFQSAGTAAEMARRFPGMHDAARNLWNTAMDNLALTPRMKELVLLAIFASPAGYDQAVVDMQIDRATQAGASAGDVADVLVSVAGIANHALYFALPLAEEAFSKEEILEGVDDATLSAVQRLKDDFVKVRGFWNPERDVLGRVLPDYLVAAGNYSTAAARHGSLTAAEREMIYISVDASVNHMSELGLRIHFRNARKAGVAFKQVAAVLKIVGVVGFLAYIRSSRHLAH</sequence>
<keyword evidence="1" id="KW-0472">Membrane</keyword>
<evidence type="ECO:0000313" key="3">
    <source>
        <dbReference type="EMBL" id="WXR73109.1"/>
    </source>
</evidence>
<gene>
    <name evidence="3" type="ORF">WHX56_26280</name>
</gene>
<dbReference type="Gene3D" id="1.20.1290.10">
    <property type="entry name" value="AhpD-like"/>
    <property type="match status" value="1"/>
</dbReference>